<sequence>MIKIFYIRNNNVIHNLLKGNGDICSLLVRICFLNSLMIIRRVQTGKLMNEIHQYTTTTITDWKWDEDAHFTHLVEPHIKIKLVPINSEEDLLLEFEFLHWNIKLVPRKD</sequence>
<dbReference type="AlphaFoldDB" id="A0A8D9BQU4"/>
<proteinExistence type="predicted"/>
<dbReference type="EMBL" id="HBUF01653882">
    <property type="protein sequence ID" value="CAG6787427.1"/>
    <property type="molecule type" value="Transcribed_RNA"/>
</dbReference>
<accession>A0A8D9BQU4</accession>
<name>A0A8D9BQU4_9HEMI</name>
<evidence type="ECO:0000313" key="1">
    <source>
        <dbReference type="EMBL" id="CAG6787427.1"/>
    </source>
</evidence>
<organism evidence="1">
    <name type="scientific">Cacopsylla melanoneura</name>
    <dbReference type="NCBI Taxonomy" id="428564"/>
    <lineage>
        <taxon>Eukaryota</taxon>
        <taxon>Metazoa</taxon>
        <taxon>Ecdysozoa</taxon>
        <taxon>Arthropoda</taxon>
        <taxon>Hexapoda</taxon>
        <taxon>Insecta</taxon>
        <taxon>Pterygota</taxon>
        <taxon>Neoptera</taxon>
        <taxon>Paraneoptera</taxon>
        <taxon>Hemiptera</taxon>
        <taxon>Sternorrhyncha</taxon>
        <taxon>Psylloidea</taxon>
        <taxon>Psyllidae</taxon>
        <taxon>Psyllinae</taxon>
        <taxon>Cacopsylla</taxon>
    </lineage>
</organism>
<reference evidence="1" key="1">
    <citation type="submission" date="2021-05" db="EMBL/GenBank/DDBJ databases">
        <authorList>
            <person name="Alioto T."/>
            <person name="Alioto T."/>
            <person name="Gomez Garrido J."/>
        </authorList>
    </citation>
    <scope>NUCLEOTIDE SEQUENCE</scope>
</reference>
<protein>
    <submittedName>
        <fullName evidence="1">Uncharacterized protein</fullName>
    </submittedName>
</protein>